<organism evidence="2 3">
    <name type="scientific">Trichoderma longibrachiatum ATCC 18648</name>
    <dbReference type="NCBI Taxonomy" id="983965"/>
    <lineage>
        <taxon>Eukaryota</taxon>
        <taxon>Fungi</taxon>
        <taxon>Dikarya</taxon>
        <taxon>Ascomycota</taxon>
        <taxon>Pezizomycotina</taxon>
        <taxon>Sordariomycetes</taxon>
        <taxon>Hypocreomycetidae</taxon>
        <taxon>Hypocreales</taxon>
        <taxon>Hypocreaceae</taxon>
        <taxon>Trichoderma</taxon>
    </lineage>
</organism>
<sequence>MQERGDDEGNEETRWGVSRGCDQGQPLILSSFLRVIPFFFPCSFSALLLFNKAVERFFYLFIEAEGWMGSGRDRGRNERYPDKGVYCWFSREGRPLLACINS</sequence>
<keyword evidence="1" id="KW-0472">Membrane</keyword>
<dbReference type="EMBL" id="KZ679126">
    <property type="protein sequence ID" value="PTB81133.1"/>
    <property type="molecule type" value="Genomic_DNA"/>
</dbReference>
<keyword evidence="1" id="KW-0812">Transmembrane</keyword>
<protein>
    <submittedName>
        <fullName evidence="2">Uncharacterized protein</fullName>
    </submittedName>
</protein>
<proteinExistence type="predicted"/>
<evidence type="ECO:0000256" key="1">
    <source>
        <dbReference type="SAM" id="Phobius"/>
    </source>
</evidence>
<evidence type="ECO:0000313" key="2">
    <source>
        <dbReference type="EMBL" id="PTB81133.1"/>
    </source>
</evidence>
<dbReference type="Proteomes" id="UP000240760">
    <property type="component" value="Unassembled WGS sequence"/>
</dbReference>
<name>A0A2T4CHV0_TRILO</name>
<feature type="transmembrane region" description="Helical" evidence="1">
    <location>
        <begin position="32"/>
        <end position="50"/>
    </location>
</feature>
<evidence type="ECO:0000313" key="3">
    <source>
        <dbReference type="Proteomes" id="UP000240760"/>
    </source>
</evidence>
<gene>
    <name evidence="2" type="ORF">M440DRAFT_77559</name>
</gene>
<reference evidence="2 3" key="1">
    <citation type="submission" date="2016-07" db="EMBL/GenBank/DDBJ databases">
        <title>Multiple horizontal gene transfer events from other fungi enriched the ability of initially mycotrophic Trichoderma (Ascomycota) to feed on dead plant biomass.</title>
        <authorList>
            <consortium name="DOE Joint Genome Institute"/>
            <person name="Aerts A."/>
            <person name="Atanasova L."/>
            <person name="Chenthamara K."/>
            <person name="Zhang J."/>
            <person name="Grujic M."/>
            <person name="Henrissat B."/>
            <person name="Kuo A."/>
            <person name="Salamov A."/>
            <person name="Lipzen A."/>
            <person name="Labutti K."/>
            <person name="Barry K."/>
            <person name="Miao Y."/>
            <person name="Rahimi M.J."/>
            <person name="Shen Q."/>
            <person name="Grigoriev I.V."/>
            <person name="Kubicek C.P."/>
            <person name="Druzhinina I.S."/>
        </authorList>
    </citation>
    <scope>NUCLEOTIDE SEQUENCE [LARGE SCALE GENOMIC DNA]</scope>
    <source>
        <strain evidence="2 3">ATCC 18648</strain>
    </source>
</reference>
<keyword evidence="3" id="KW-1185">Reference proteome</keyword>
<keyword evidence="1" id="KW-1133">Transmembrane helix</keyword>
<dbReference type="AlphaFoldDB" id="A0A2T4CHV0"/>
<accession>A0A2T4CHV0</accession>